<gene>
    <name evidence="10" type="ORF">DEA37_0013089</name>
</gene>
<dbReference type="InterPro" id="IPR027417">
    <property type="entry name" value="P-loop_NTPase"/>
</dbReference>
<feature type="compositionally biased region" description="Basic and acidic residues" evidence="7">
    <location>
        <begin position="1116"/>
        <end position="1125"/>
    </location>
</feature>
<evidence type="ECO:0000256" key="4">
    <source>
        <dbReference type="ARBA" id="ARBA00022806"/>
    </source>
</evidence>
<keyword evidence="11" id="KW-1185">Reference proteome</keyword>
<dbReference type="SUPFAM" id="SSF52540">
    <property type="entry name" value="P-loop containing nucleoside triphosphate hydrolases"/>
    <property type="match status" value="1"/>
</dbReference>
<dbReference type="EC" id="3.6.4.13" evidence="1"/>
<dbReference type="PROSITE" id="PS51192">
    <property type="entry name" value="HELICASE_ATP_BIND_1"/>
    <property type="match status" value="1"/>
</dbReference>
<dbReference type="SMART" id="SM00487">
    <property type="entry name" value="DEXDc"/>
    <property type="match status" value="1"/>
</dbReference>
<dbReference type="Pfam" id="PF21010">
    <property type="entry name" value="HA2_C"/>
    <property type="match status" value="1"/>
</dbReference>
<dbReference type="Gene3D" id="3.40.50.300">
    <property type="entry name" value="P-loop containing nucleotide triphosphate hydrolases"/>
    <property type="match status" value="2"/>
</dbReference>
<dbReference type="PROSITE" id="PS51194">
    <property type="entry name" value="HELICASE_CTER"/>
    <property type="match status" value="1"/>
</dbReference>
<keyword evidence="4 10" id="KW-0347">Helicase</keyword>
<dbReference type="GO" id="GO:0005524">
    <property type="term" value="F:ATP binding"/>
    <property type="evidence" value="ECO:0007669"/>
    <property type="project" value="UniProtKB-KW"/>
</dbReference>
<feature type="domain" description="Helicase ATP-binding" evidence="8">
    <location>
        <begin position="221"/>
        <end position="390"/>
    </location>
</feature>
<dbReference type="InterPro" id="IPR014001">
    <property type="entry name" value="Helicase_ATP-bd"/>
</dbReference>
<dbReference type="GO" id="GO:0005634">
    <property type="term" value="C:nucleus"/>
    <property type="evidence" value="ECO:0007669"/>
    <property type="project" value="TreeGrafter"/>
</dbReference>
<dbReference type="Gene3D" id="1.20.120.1080">
    <property type="match status" value="1"/>
</dbReference>
<dbReference type="Pfam" id="PF26026">
    <property type="entry name" value="RNA_hel_CTD"/>
    <property type="match status" value="1"/>
</dbReference>
<dbReference type="InterPro" id="IPR001650">
    <property type="entry name" value="Helicase_C-like"/>
</dbReference>
<evidence type="ECO:0000259" key="8">
    <source>
        <dbReference type="PROSITE" id="PS51192"/>
    </source>
</evidence>
<dbReference type="GO" id="GO:0016787">
    <property type="term" value="F:hydrolase activity"/>
    <property type="evidence" value="ECO:0007669"/>
    <property type="project" value="UniProtKB-KW"/>
</dbReference>
<dbReference type="InterPro" id="IPR059023">
    <property type="entry name" value="RNA_hel_CTD"/>
</dbReference>
<evidence type="ECO:0000256" key="6">
    <source>
        <dbReference type="ARBA" id="ARBA00047984"/>
    </source>
</evidence>
<proteinExistence type="predicted"/>
<evidence type="ECO:0000256" key="1">
    <source>
        <dbReference type="ARBA" id="ARBA00012552"/>
    </source>
</evidence>
<dbReference type="SMART" id="SM00490">
    <property type="entry name" value="HELICc"/>
    <property type="match status" value="1"/>
</dbReference>
<organism evidence="10 11">
    <name type="scientific">Paragonimus westermani</name>
    <dbReference type="NCBI Taxonomy" id="34504"/>
    <lineage>
        <taxon>Eukaryota</taxon>
        <taxon>Metazoa</taxon>
        <taxon>Spiralia</taxon>
        <taxon>Lophotrochozoa</taxon>
        <taxon>Platyhelminthes</taxon>
        <taxon>Trematoda</taxon>
        <taxon>Digenea</taxon>
        <taxon>Plagiorchiida</taxon>
        <taxon>Troglotremata</taxon>
        <taxon>Troglotrematidae</taxon>
        <taxon>Paragonimus</taxon>
    </lineage>
</organism>
<keyword evidence="5" id="KW-0067">ATP-binding</keyword>
<feature type="domain" description="Helicase C-terminal" evidence="9">
    <location>
        <begin position="487"/>
        <end position="662"/>
    </location>
</feature>
<dbReference type="PANTHER" id="PTHR18934:SF237">
    <property type="entry name" value="ATP-DEPENDENT DNA_RNA HELICASE DHX36"/>
    <property type="match status" value="1"/>
</dbReference>
<dbReference type="SMART" id="SM00847">
    <property type="entry name" value="HA2"/>
    <property type="match status" value="1"/>
</dbReference>
<dbReference type="InterPro" id="IPR002464">
    <property type="entry name" value="DNA/RNA_helicase_DEAH_CS"/>
</dbReference>
<keyword evidence="3" id="KW-0378">Hydrolase</keyword>
<evidence type="ECO:0000256" key="3">
    <source>
        <dbReference type="ARBA" id="ARBA00022801"/>
    </source>
</evidence>
<keyword evidence="2" id="KW-0547">Nucleotide-binding</keyword>
<dbReference type="PANTHER" id="PTHR18934">
    <property type="entry name" value="ATP-DEPENDENT RNA HELICASE"/>
    <property type="match status" value="1"/>
</dbReference>
<dbReference type="CDD" id="cd17917">
    <property type="entry name" value="DEXHc_RHA-like"/>
    <property type="match status" value="1"/>
</dbReference>
<comment type="catalytic activity">
    <reaction evidence="6">
        <text>ATP + H2O = ADP + phosphate + H(+)</text>
        <dbReference type="Rhea" id="RHEA:13065"/>
        <dbReference type="ChEBI" id="CHEBI:15377"/>
        <dbReference type="ChEBI" id="CHEBI:15378"/>
        <dbReference type="ChEBI" id="CHEBI:30616"/>
        <dbReference type="ChEBI" id="CHEBI:43474"/>
        <dbReference type="ChEBI" id="CHEBI:456216"/>
        <dbReference type="EC" id="3.6.4.13"/>
    </reaction>
</comment>
<evidence type="ECO:0000313" key="11">
    <source>
        <dbReference type="Proteomes" id="UP000324629"/>
    </source>
</evidence>
<dbReference type="GO" id="GO:0051880">
    <property type="term" value="F:G-quadruplex DNA binding"/>
    <property type="evidence" value="ECO:0007669"/>
    <property type="project" value="TreeGrafter"/>
</dbReference>
<name>A0A5J4NUR3_9TREM</name>
<dbReference type="CDD" id="cd18791">
    <property type="entry name" value="SF2_C_RHA"/>
    <property type="match status" value="1"/>
</dbReference>
<dbReference type="Pfam" id="PF00270">
    <property type="entry name" value="DEAD"/>
    <property type="match status" value="1"/>
</dbReference>
<evidence type="ECO:0000256" key="5">
    <source>
        <dbReference type="ARBA" id="ARBA00022840"/>
    </source>
</evidence>
<dbReference type="GO" id="GO:0003724">
    <property type="term" value="F:RNA helicase activity"/>
    <property type="evidence" value="ECO:0007669"/>
    <property type="project" value="UniProtKB-EC"/>
</dbReference>
<dbReference type="GO" id="GO:0003678">
    <property type="term" value="F:DNA helicase activity"/>
    <property type="evidence" value="ECO:0007669"/>
    <property type="project" value="TreeGrafter"/>
</dbReference>
<dbReference type="PROSITE" id="PS00690">
    <property type="entry name" value="DEAH_ATP_HELICASE"/>
    <property type="match status" value="1"/>
</dbReference>
<reference evidence="10 11" key="1">
    <citation type="journal article" date="2019" name="Gigascience">
        <title>Whole-genome sequence of the oriental lung fluke Paragonimus westermani.</title>
        <authorList>
            <person name="Oey H."/>
            <person name="Zakrzewski M."/>
            <person name="Narain K."/>
            <person name="Devi K.R."/>
            <person name="Agatsuma T."/>
            <person name="Nawaratna S."/>
            <person name="Gobert G.N."/>
            <person name="Jones M.K."/>
            <person name="Ragan M.A."/>
            <person name="McManus D.P."/>
            <person name="Krause L."/>
        </authorList>
    </citation>
    <scope>NUCLEOTIDE SEQUENCE [LARGE SCALE GENOMIC DNA]</scope>
    <source>
        <strain evidence="10 11">IND2009</strain>
    </source>
</reference>
<dbReference type="FunFam" id="3.40.50.300:FF:000500">
    <property type="entry name" value="ATP-dependent RNA helicase DHX29"/>
    <property type="match status" value="1"/>
</dbReference>
<sequence length="1149" mass="128967">MLSRCRAGFSVTTAKKFINRKLTVLSEMPKKKFGPDQQRLQYLSFIASLSDSPTNERPPGLKGKEIGLWYAARSKAKKLGSKHKTADVVTLDTTGINVAHIREVIALSKQAGLGVQSSTSDDVSFLSTTSLNEDLEEFREATSHDFEIYANKGDQIRTYLLDQLSTNSNPTAPPKKLLVRRVELDAEMQRELHSKQLSNGYSQMLKTRSKLPAFDLRHDITNAVKSNQVLVISGETGCGKTTQVPQFLLESEVSRGNGSVTRIVVTQPRRISAISVAERVAAERAEPIGNSIGYQVQLERQYPRRIPGSIMYVTTGMLLQWLHSDPLLENISHVIVDEVHEREFLGDFLLTVLRNIAKLRPELRIILMSATLNADEISAYFNNCPKLNIPGRLFPVQTFFLEDVLRMTCFWLPDAAIANMAREQKSYLTRRYIGEGLSKGDARKATSGPNSEFHKWLIEQKDQSPNSLKILRTVDVDAYPMSDLIVHLTNYILQTSDHGSILIFVPGIAAIRETIKQMRASNPHLFGESSNLVRIYPLHSQLAVSKQRGLFDPPSPGQRKVIIATNIAETSITIEDVVYVIDCGRIKVTNYDASSNTNSLAPMLVSRANAAQRRGRAGRVRLGFCYHLFSKFVYDNVMPEFLLPEMLRMRLEDVILRIKLLQLGPVSEFLANCMSPPDQKAVERTLHFLHEIQALNLSDCGHLSRQQKKLTARQLRKQRKQMAGNATKNANVIVISDDDDDGGGKDANFQSEPPPSKCSYIGLPGDNAPLSPLGEHLARLPMNPQLAKLLILGALFGCLEPALAVASCLNYRDPFEIPLDKQISAAKGRLGLFHNTLSDHWVYVTVIQNFRQLTSAAERHQFCEEYFIRHNVVSEIIRLMEDYARLLHEHKYIATPSPTDLGANINMSKMREDVLSCRIILSYCRLITLYLFVNIPDNFPLFRAILCGALFPNILKLVPQIMDGRVCRPKVRARPSEGDISINPKSVNGNVWPADPAWMVYFTKTRMDNSMCSTVLDTTIIPLRPVLFFSGSIHSNLIDSTVFTVDNWIKVQANPVLFRLIRDLRVCLDDILESKFRCPSVTNWDPSSAEGRVLHTVVNLLANELVPTVQTQRYPWEPKIHERPSGGDGMQSSQSKLTALHLDNQKQGV</sequence>
<evidence type="ECO:0000256" key="2">
    <source>
        <dbReference type="ARBA" id="ARBA00022741"/>
    </source>
</evidence>
<dbReference type="InterPro" id="IPR011545">
    <property type="entry name" value="DEAD/DEAH_box_helicase_dom"/>
</dbReference>
<protein>
    <recommendedName>
        <fullName evidence="1">RNA helicase</fullName>
        <ecNumber evidence="1">3.6.4.13</ecNumber>
    </recommendedName>
</protein>
<dbReference type="InterPro" id="IPR007502">
    <property type="entry name" value="Helicase-assoc_dom"/>
</dbReference>
<comment type="caution">
    <text evidence="10">The sequence shown here is derived from an EMBL/GenBank/DDBJ whole genome shotgun (WGS) entry which is preliminary data.</text>
</comment>
<feature type="region of interest" description="Disordered" evidence="7">
    <location>
        <begin position="1116"/>
        <end position="1149"/>
    </location>
</feature>
<evidence type="ECO:0000313" key="10">
    <source>
        <dbReference type="EMBL" id="KAA3679102.1"/>
    </source>
</evidence>
<accession>A0A5J4NUR3</accession>
<dbReference type="Proteomes" id="UP000324629">
    <property type="component" value="Unassembled WGS sequence"/>
</dbReference>
<dbReference type="GO" id="GO:0002151">
    <property type="term" value="F:G-quadruplex RNA binding"/>
    <property type="evidence" value="ECO:0007669"/>
    <property type="project" value="TreeGrafter"/>
</dbReference>
<dbReference type="Pfam" id="PF00271">
    <property type="entry name" value="Helicase_C"/>
    <property type="match status" value="1"/>
</dbReference>
<evidence type="ECO:0000256" key="7">
    <source>
        <dbReference type="SAM" id="MobiDB-lite"/>
    </source>
</evidence>
<evidence type="ECO:0000259" key="9">
    <source>
        <dbReference type="PROSITE" id="PS51194"/>
    </source>
</evidence>
<dbReference type="GO" id="GO:0005737">
    <property type="term" value="C:cytoplasm"/>
    <property type="evidence" value="ECO:0007669"/>
    <property type="project" value="TreeGrafter"/>
</dbReference>
<dbReference type="AlphaFoldDB" id="A0A5J4NUR3"/>
<dbReference type="EMBL" id="QNGE01000847">
    <property type="protein sequence ID" value="KAA3679102.1"/>
    <property type="molecule type" value="Genomic_DNA"/>
</dbReference>